<reference evidence="1" key="2">
    <citation type="journal article" date="2015" name="Fish Shellfish Immunol.">
        <title>Early steps in the European eel (Anguilla anguilla)-Vibrio vulnificus interaction in the gills: Role of the RtxA13 toxin.</title>
        <authorList>
            <person name="Callol A."/>
            <person name="Pajuelo D."/>
            <person name="Ebbesson L."/>
            <person name="Teles M."/>
            <person name="MacKenzie S."/>
            <person name="Amaro C."/>
        </authorList>
    </citation>
    <scope>NUCLEOTIDE SEQUENCE</scope>
</reference>
<organism evidence="1">
    <name type="scientific">Anguilla anguilla</name>
    <name type="common">European freshwater eel</name>
    <name type="synonym">Muraena anguilla</name>
    <dbReference type="NCBI Taxonomy" id="7936"/>
    <lineage>
        <taxon>Eukaryota</taxon>
        <taxon>Metazoa</taxon>
        <taxon>Chordata</taxon>
        <taxon>Craniata</taxon>
        <taxon>Vertebrata</taxon>
        <taxon>Euteleostomi</taxon>
        <taxon>Actinopterygii</taxon>
        <taxon>Neopterygii</taxon>
        <taxon>Teleostei</taxon>
        <taxon>Anguilliformes</taxon>
        <taxon>Anguillidae</taxon>
        <taxon>Anguilla</taxon>
    </lineage>
</organism>
<dbReference type="AlphaFoldDB" id="A0A0E9SCC5"/>
<protein>
    <submittedName>
        <fullName evidence="1">Uncharacterized protein</fullName>
    </submittedName>
</protein>
<proteinExistence type="predicted"/>
<name>A0A0E9SCC5_ANGAN</name>
<dbReference type="EMBL" id="GBXM01069690">
    <property type="protein sequence ID" value="JAH38887.1"/>
    <property type="molecule type" value="Transcribed_RNA"/>
</dbReference>
<accession>A0A0E9SCC5</accession>
<reference evidence="1" key="1">
    <citation type="submission" date="2014-11" db="EMBL/GenBank/DDBJ databases">
        <authorList>
            <person name="Amaro Gonzalez C."/>
        </authorList>
    </citation>
    <scope>NUCLEOTIDE SEQUENCE</scope>
</reference>
<evidence type="ECO:0000313" key="1">
    <source>
        <dbReference type="EMBL" id="JAH38887.1"/>
    </source>
</evidence>
<sequence>MIRTEQRTKHKISYNNPLTLKRTSEIQLEFS</sequence>